<name>A0A183LML9_9TREM</name>
<gene>
    <name evidence="1" type="ORF">SMRZ_LOCUS5044</name>
</gene>
<dbReference type="Proteomes" id="UP000277204">
    <property type="component" value="Unassembled WGS sequence"/>
</dbReference>
<protein>
    <submittedName>
        <fullName evidence="1">Uncharacterized protein</fullName>
    </submittedName>
</protein>
<sequence length="185" mass="21105">MVVGGSQQETLDPGFSANKHYVIVDVPSNKQLFIVDKQWIVGRELCLFPTELVDIHLQNCDLPNDNWSTIAKFRMLVKDRLEVRASSVLSMNQTHPEIGKCSALQFCKQTVQCFCPLTFVSQSRLSHQDVIVNLLLSDFRMSRTTKRSGLSCANSSSGKRTFYPTWRPFFRWPPVDKHGFSFTTV</sequence>
<evidence type="ECO:0000313" key="2">
    <source>
        <dbReference type="Proteomes" id="UP000277204"/>
    </source>
</evidence>
<dbReference type="AlphaFoldDB" id="A0A183LML9"/>
<reference evidence="1 2" key="1">
    <citation type="submission" date="2018-11" db="EMBL/GenBank/DDBJ databases">
        <authorList>
            <consortium name="Pathogen Informatics"/>
        </authorList>
    </citation>
    <scope>NUCLEOTIDE SEQUENCE [LARGE SCALE GENOMIC DNA]</scope>
    <source>
        <strain evidence="1 2">Zambia</strain>
    </source>
</reference>
<dbReference type="EMBL" id="UZAI01001673">
    <property type="protein sequence ID" value="VDO64276.1"/>
    <property type="molecule type" value="Genomic_DNA"/>
</dbReference>
<proteinExistence type="predicted"/>
<accession>A0A183LML9</accession>
<organism evidence="1 2">
    <name type="scientific">Schistosoma margrebowiei</name>
    <dbReference type="NCBI Taxonomy" id="48269"/>
    <lineage>
        <taxon>Eukaryota</taxon>
        <taxon>Metazoa</taxon>
        <taxon>Spiralia</taxon>
        <taxon>Lophotrochozoa</taxon>
        <taxon>Platyhelminthes</taxon>
        <taxon>Trematoda</taxon>
        <taxon>Digenea</taxon>
        <taxon>Strigeidida</taxon>
        <taxon>Schistosomatoidea</taxon>
        <taxon>Schistosomatidae</taxon>
        <taxon>Schistosoma</taxon>
    </lineage>
</organism>
<keyword evidence="2" id="KW-1185">Reference proteome</keyword>
<evidence type="ECO:0000313" key="1">
    <source>
        <dbReference type="EMBL" id="VDO64276.1"/>
    </source>
</evidence>